<gene>
    <name evidence="9" type="ORF">WKW77_18145</name>
</gene>
<dbReference type="Proteomes" id="UP001365846">
    <property type="component" value="Unassembled WGS sequence"/>
</dbReference>
<dbReference type="EMBL" id="JBBKZU010000007">
    <property type="protein sequence ID" value="MEJ8813012.1"/>
    <property type="molecule type" value="Genomic_DNA"/>
</dbReference>
<protein>
    <submittedName>
        <fullName evidence="9">MFS transporter</fullName>
    </submittedName>
</protein>
<name>A0ABU8VH76_9BURK</name>
<feature type="transmembrane region" description="Helical" evidence="7">
    <location>
        <begin position="234"/>
        <end position="255"/>
    </location>
</feature>
<dbReference type="PROSITE" id="PS50850">
    <property type="entry name" value="MFS"/>
    <property type="match status" value="1"/>
</dbReference>
<evidence type="ECO:0000313" key="9">
    <source>
        <dbReference type="EMBL" id="MEJ8813012.1"/>
    </source>
</evidence>
<feature type="transmembrane region" description="Helical" evidence="7">
    <location>
        <begin position="267"/>
        <end position="293"/>
    </location>
</feature>
<evidence type="ECO:0000256" key="1">
    <source>
        <dbReference type="ARBA" id="ARBA00004651"/>
    </source>
</evidence>
<evidence type="ECO:0000256" key="7">
    <source>
        <dbReference type="SAM" id="Phobius"/>
    </source>
</evidence>
<feature type="domain" description="Major facilitator superfamily (MFS) profile" evidence="8">
    <location>
        <begin position="1"/>
        <end position="375"/>
    </location>
</feature>
<evidence type="ECO:0000259" key="8">
    <source>
        <dbReference type="PROSITE" id="PS50850"/>
    </source>
</evidence>
<evidence type="ECO:0000256" key="6">
    <source>
        <dbReference type="ARBA" id="ARBA00023136"/>
    </source>
</evidence>
<evidence type="ECO:0000313" key="10">
    <source>
        <dbReference type="Proteomes" id="UP001365846"/>
    </source>
</evidence>
<comment type="caution">
    <text evidence="9">The sequence shown here is derived from an EMBL/GenBank/DDBJ whole genome shotgun (WGS) entry which is preliminary data.</text>
</comment>
<keyword evidence="6 7" id="KW-0472">Membrane</keyword>
<evidence type="ECO:0000256" key="4">
    <source>
        <dbReference type="ARBA" id="ARBA00022692"/>
    </source>
</evidence>
<dbReference type="PANTHER" id="PTHR23517:SF3">
    <property type="entry name" value="INTEGRAL MEMBRANE TRANSPORT PROTEIN"/>
    <property type="match status" value="1"/>
</dbReference>
<keyword evidence="3" id="KW-1003">Cell membrane</keyword>
<organism evidence="9 10">
    <name type="scientific">Variovorax ureilyticus</name>
    <dbReference type="NCBI Taxonomy" id="1836198"/>
    <lineage>
        <taxon>Bacteria</taxon>
        <taxon>Pseudomonadati</taxon>
        <taxon>Pseudomonadota</taxon>
        <taxon>Betaproteobacteria</taxon>
        <taxon>Burkholderiales</taxon>
        <taxon>Comamonadaceae</taxon>
        <taxon>Variovorax</taxon>
    </lineage>
</organism>
<keyword evidence="5 7" id="KW-1133">Transmembrane helix</keyword>
<feature type="transmembrane region" description="Helical" evidence="7">
    <location>
        <begin position="343"/>
        <end position="372"/>
    </location>
</feature>
<evidence type="ECO:0000256" key="3">
    <source>
        <dbReference type="ARBA" id="ARBA00022475"/>
    </source>
</evidence>
<dbReference type="RefSeq" id="WP_340358248.1">
    <property type="nucleotide sequence ID" value="NZ_JBBKZU010000007.1"/>
</dbReference>
<dbReference type="InterPro" id="IPR050171">
    <property type="entry name" value="MFS_Transporters"/>
</dbReference>
<evidence type="ECO:0000256" key="2">
    <source>
        <dbReference type="ARBA" id="ARBA00022448"/>
    </source>
</evidence>
<sequence>MPLGLIVALAIGHAAFSGNRFTITLHAVALHASPLAIGTLLGLVMIVPMLAAVKIGRWSDRIGYGPFAAGGLALLLAGGLLVAAWPSMPSLYAASVLTGTGYMSAHVAINLAIGRASAPERRTDAFSAMAVAFSLSGLTGPMLAGVVIDHAGHRWAFLVSCAFSFASMALLRPAARRYRLASTADGAQARPRLGDLLAHRPLRAVFLVSGLLSMGWDLFTFLAPLQGVRAGLSATSTGVLMGAFGVGTFAIRLLLPRISRGAGEWATMGGALFVTALGYLAFPLLSAFGPLLLASFLLGMSLGCGQPVSMSLVHSHSPEDRIGEAVGVRSTITSASQTFLPMLFGALGSAVGMITVFWAVSVLLAAGGAFAIRRR</sequence>
<comment type="subcellular location">
    <subcellularLocation>
        <location evidence="1">Cell membrane</location>
        <topology evidence="1">Multi-pass membrane protein</topology>
    </subcellularLocation>
</comment>
<dbReference type="Gene3D" id="1.20.1250.20">
    <property type="entry name" value="MFS general substrate transporter like domains"/>
    <property type="match status" value="1"/>
</dbReference>
<accession>A0ABU8VH76</accession>
<feature type="transmembrane region" description="Helical" evidence="7">
    <location>
        <begin position="202"/>
        <end position="222"/>
    </location>
</feature>
<proteinExistence type="predicted"/>
<dbReference type="InterPro" id="IPR020846">
    <property type="entry name" value="MFS_dom"/>
</dbReference>
<feature type="transmembrane region" description="Helical" evidence="7">
    <location>
        <begin position="64"/>
        <end position="85"/>
    </location>
</feature>
<feature type="transmembrane region" description="Helical" evidence="7">
    <location>
        <begin position="154"/>
        <end position="171"/>
    </location>
</feature>
<dbReference type="PANTHER" id="PTHR23517">
    <property type="entry name" value="RESISTANCE PROTEIN MDTM, PUTATIVE-RELATED-RELATED"/>
    <property type="match status" value="1"/>
</dbReference>
<dbReference type="InterPro" id="IPR036259">
    <property type="entry name" value="MFS_trans_sf"/>
</dbReference>
<feature type="transmembrane region" description="Helical" evidence="7">
    <location>
        <begin position="91"/>
        <end position="113"/>
    </location>
</feature>
<dbReference type="InterPro" id="IPR011701">
    <property type="entry name" value="MFS"/>
</dbReference>
<evidence type="ECO:0000256" key="5">
    <source>
        <dbReference type="ARBA" id="ARBA00022989"/>
    </source>
</evidence>
<reference evidence="9 10" key="1">
    <citation type="submission" date="2024-03" db="EMBL/GenBank/DDBJ databases">
        <title>Novel species of the genus Variovorax.</title>
        <authorList>
            <person name="Liu Q."/>
            <person name="Xin Y.-H."/>
        </authorList>
    </citation>
    <scope>NUCLEOTIDE SEQUENCE [LARGE SCALE GENOMIC DNA]</scope>
    <source>
        <strain evidence="9 10">KACC 18899</strain>
    </source>
</reference>
<feature type="transmembrane region" description="Helical" evidence="7">
    <location>
        <begin position="30"/>
        <end position="52"/>
    </location>
</feature>
<feature type="transmembrane region" description="Helical" evidence="7">
    <location>
        <begin position="125"/>
        <end position="148"/>
    </location>
</feature>
<keyword evidence="4 7" id="KW-0812">Transmembrane</keyword>
<dbReference type="SUPFAM" id="SSF103473">
    <property type="entry name" value="MFS general substrate transporter"/>
    <property type="match status" value="1"/>
</dbReference>
<keyword evidence="2" id="KW-0813">Transport</keyword>
<keyword evidence="10" id="KW-1185">Reference proteome</keyword>
<dbReference type="Pfam" id="PF07690">
    <property type="entry name" value="MFS_1"/>
    <property type="match status" value="1"/>
</dbReference>